<dbReference type="EMBL" id="BLXZ01000001">
    <property type="protein sequence ID" value="GFO67065.1"/>
    <property type="molecule type" value="Genomic_DNA"/>
</dbReference>
<name>A0A6V8N3D5_9BACT</name>
<sequence>MATLTVANPAAWGAAPNLRFADGTSNLNAVYVDFALNSTGDAMAVFVQNDGTNDNLLANRYTVSDGWGTPQLIETSSANVQASINPVEGPRVAINASGSAVAVWAQNDGSGNIGIWANSYTVAGGWKTAQLIDTTDVNPGRHSDVPQVGIDGNGNAIAVWHKYDGTLRSVWANQMSSNGTWGSPFKLENNDTDPAVYPSIAMNAAGQAVVTWTWTDATQVNYGLVAARYYNGSSWGTVQTIATGTDTTGSIQKCSVGIDPNGIALAVWPQMEGGVLKIKANRYSGGWGSPQNVSAGTEHALDVDIAMNASGSAVAVFLQYSSSTPNVYASRYLPGSGWDTAVSVESFADQAAISPRAAIDSNGNSFALMGRIMNASAGRLRANRAPVGSSWGSDVSVDGVSYTGAPMSWRIAADGSGRAMALWVQEGPNGAFNRVYFNRYE</sequence>
<proteinExistence type="predicted"/>
<accession>A0A6V8N3D5</accession>
<dbReference type="SUPFAM" id="SSF89372">
    <property type="entry name" value="Fucose-specific lectin"/>
    <property type="match status" value="1"/>
</dbReference>
<protein>
    <submittedName>
        <fullName evidence="1">Uncharacterized protein</fullName>
    </submittedName>
</protein>
<keyword evidence="2" id="KW-1185">Reference proteome</keyword>
<dbReference type="Proteomes" id="UP000587586">
    <property type="component" value="Unassembled WGS sequence"/>
</dbReference>
<evidence type="ECO:0000313" key="1">
    <source>
        <dbReference type="EMBL" id="GFO67065.1"/>
    </source>
</evidence>
<dbReference type="AlphaFoldDB" id="A0A6V8N3D5"/>
<organism evidence="1 2">
    <name type="scientific">Geomonas limicola</name>
    <dbReference type="NCBI Taxonomy" id="2740186"/>
    <lineage>
        <taxon>Bacteria</taxon>
        <taxon>Pseudomonadati</taxon>
        <taxon>Thermodesulfobacteriota</taxon>
        <taxon>Desulfuromonadia</taxon>
        <taxon>Geobacterales</taxon>
        <taxon>Geobacteraceae</taxon>
        <taxon>Geomonas</taxon>
    </lineage>
</organism>
<evidence type="ECO:0000313" key="2">
    <source>
        <dbReference type="Proteomes" id="UP000587586"/>
    </source>
</evidence>
<comment type="caution">
    <text evidence="1">The sequence shown here is derived from an EMBL/GenBank/DDBJ whole genome shotgun (WGS) entry which is preliminary data.</text>
</comment>
<gene>
    <name evidence="1" type="ORF">GMLC_06440</name>
</gene>
<reference evidence="2" key="1">
    <citation type="submission" date="2020-06" db="EMBL/GenBank/DDBJ databases">
        <title>Draft genomic sequecing of Geomonas sp. Red745.</title>
        <authorList>
            <person name="Itoh H."/>
            <person name="Xu Z.X."/>
            <person name="Ushijima N."/>
            <person name="Masuda Y."/>
            <person name="Shiratori Y."/>
            <person name="Senoo K."/>
        </authorList>
    </citation>
    <scope>NUCLEOTIDE SEQUENCE [LARGE SCALE GENOMIC DNA]</scope>
    <source>
        <strain evidence="2">Red745</strain>
    </source>
</reference>